<keyword evidence="1" id="KW-1133">Transmembrane helix</keyword>
<organism evidence="2">
    <name type="scientific">marine sediment metagenome</name>
    <dbReference type="NCBI Taxonomy" id="412755"/>
    <lineage>
        <taxon>unclassified sequences</taxon>
        <taxon>metagenomes</taxon>
        <taxon>ecological metagenomes</taxon>
    </lineage>
</organism>
<proteinExistence type="predicted"/>
<feature type="transmembrane region" description="Helical" evidence="1">
    <location>
        <begin position="39"/>
        <end position="58"/>
    </location>
</feature>
<accession>X1HCX8</accession>
<dbReference type="EMBL" id="BARU01016713">
    <property type="protein sequence ID" value="GAH51699.1"/>
    <property type="molecule type" value="Genomic_DNA"/>
</dbReference>
<protein>
    <submittedName>
        <fullName evidence="2">Uncharacterized protein</fullName>
    </submittedName>
</protein>
<feature type="non-terminal residue" evidence="2">
    <location>
        <position position="59"/>
    </location>
</feature>
<reference evidence="2" key="1">
    <citation type="journal article" date="2014" name="Front. Microbiol.">
        <title>High frequency of phylogenetically diverse reductive dehalogenase-homologous genes in deep subseafloor sedimentary metagenomes.</title>
        <authorList>
            <person name="Kawai M."/>
            <person name="Futagami T."/>
            <person name="Toyoda A."/>
            <person name="Takaki Y."/>
            <person name="Nishi S."/>
            <person name="Hori S."/>
            <person name="Arai W."/>
            <person name="Tsubouchi T."/>
            <person name="Morono Y."/>
            <person name="Uchiyama I."/>
            <person name="Ito T."/>
            <person name="Fujiyama A."/>
            <person name="Inagaki F."/>
            <person name="Takami H."/>
        </authorList>
    </citation>
    <scope>NUCLEOTIDE SEQUENCE</scope>
    <source>
        <strain evidence="2">Expedition CK06-06</strain>
    </source>
</reference>
<comment type="caution">
    <text evidence="2">The sequence shown here is derived from an EMBL/GenBank/DDBJ whole genome shotgun (WGS) entry which is preliminary data.</text>
</comment>
<keyword evidence="1" id="KW-0812">Transmembrane</keyword>
<dbReference type="AlphaFoldDB" id="X1HCX8"/>
<keyword evidence="1" id="KW-0472">Membrane</keyword>
<evidence type="ECO:0000256" key="1">
    <source>
        <dbReference type="SAM" id="Phobius"/>
    </source>
</evidence>
<evidence type="ECO:0000313" key="2">
    <source>
        <dbReference type="EMBL" id="GAH51699.1"/>
    </source>
</evidence>
<name>X1HCX8_9ZZZZ</name>
<sequence>MGILIAGLTSLWVALLIATQIFGFSIIGLIIEYGVDEAYTLGANILIIGHLIIGFQIGL</sequence>
<gene>
    <name evidence="2" type="ORF">S03H2_27768</name>
</gene>